<dbReference type="SUPFAM" id="SSF55874">
    <property type="entry name" value="ATPase domain of HSP90 chaperone/DNA topoisomerase II/histidine kinase"/>
    <property type="match status" value="1"/>
</dbReference>
<dbReference type="EMBL" id="LN824141">
    <property type="protein sequence ID" value="CEP77759.1"/>
    <property type="molecule type" value="Genomic_DNA"/>
</dbReference>
<dbReference type="InterPro" id="IPR036890">
    <property type="entry name" value="HATPase_C_sf"/>
</dbReference>
<dbReference type="InterPro" id="IPR005467">
    <property type="entry name" value="His_kinase_dom"/>
</dbReference>
<dbReference type="EC" id="2.7.13.3" evidence="2"/>
<feature type="domain" description="ABC transporter" evidence="8">
    <location>
        <begin position="6"/>
        <end position="241"/>
    </location>
</feature>
<evidence type="ECO:0000256" key="1">
    <source>
        <dbReference type="ARBA" id="ARBA00000085"/>
    </source>
</evidence>
<organism evidence="9 10">
    <name type="scientific">Defluviitoga tunisiensis</name>
    <dbReference type="NCBI Taxonomy" id="1006576"/>
    <lineage>
        <taxon>Bacteria</taxon>
        <taxon>Thermotogati</taxon>
        <taxon>Thermotogota</taxon>
        <taxon>Thermotogae</taxon>
        <taxon>Petrotogales</taxon>
        <taxon>Petrotogaceae</taxon>
        <taxon>Defluviitoga</taxon>
    </lineage>
</organism>
<keyword evidence="4" id="KW-0677">Repeat</keyword>
<dbReference type="PROSITE" id="PS50109">
    <property type="entry name" value="HIS_KIN"/>
    <property type="match status" value="1"/>
</dbReference>
<evidence type="ECO:0000256" key="5">
    <source>
        <dbReference type="ARBA" id="ARBA00022741"/>
    </source>
</evidence>
<comment type="catalytic activity">
    <reaction evidence="1">
        <text>ATP + protein L-histidine = ADP + protein N-phospho-L-histidine.</text>
        <dbReference type="EC" id="2.7.13.3"/>
    </reaction>
</comment>
<evidence type="ECO:0000256" key="4">
    <source>
        <dbReference type="ARBA" id="ARBA00022737"/>
    </source>
</evidence>
<dbReference type="Pfam" id="PF13185">
    <property type="entry name" value="GAF_2"/>
    <property type="match status" value="1"/>
</dbReference>
<gene>
    <name evidence="9" type="ORF">DTL3_0433</name>
</gene>
<dbReference type="InterPro" id="IPR004358">
    <property type="entry name" value="Sig_transdc_His_kin-like_C"/>
</dbReference>
<dbReference type="InterPro" id="IPR003439">
    <property type="entry name" value="ABC_transporter-like_ATP-bd"/>
</dbReference>
<dbReference type="InterPro" id="IPR011495">
    <property type="entry name" value="Sig_transdc_His_kin_sub2_dim/P"/>
</dbReference>
<accession>A0A0C7P197</accession>
<dbReference type="KEGG" id="dtn:DTL3_0433"/>
<dbReference type="InterPro" id="IPR003594">
    <property type="entry name" value="HATPase_dom"/>
</dbReference>
<dbReference type="PROSITE" id="PS50893">
    <property type="entry name" value="ABC_TRANSPORTER_2"/>
    <property type="match status" value="1"/>
</dbReference>
<keyword evidence="10" id="KW-1185">Reference proteome</keyword>
<dbReference type="Pfam" id="PF07568">
    <property type="entry name" value="HisKA_2"/>
    <property type="match status" value="1"/>
</dbReference>
<evidence type="ECO:0000256" key="3">
    <source>
        <dbReference type="ARBA" id="ARBA00022448"/>
    </source>
</evidence>
<dbReference type="OrthoDB" id="9767435at2"/>
<dbReference type="GO" id="GO:0016887">
    <property type="term" value="F:ATP hydrolysis activity"/>
    <property type="evidence" value="ECO:0007669"/>
    <property type="project" value="InterPro"/>
</dbReference>
<feature type="domain" description="Histidine kinase" evidence="7">
    <location>
        <begin position="416"/>
        <end position="610"/>
    </location>
</feature>
<reference evidence="10" key="1">
    <citation type="submission" date="2014-11" db="EMBL/GenBank/DDBJ databases">
        <authorList>
            <person name="Wibberg D."/>
        </authorList>
    </citation>
    <scope>NUCLEOTIDE SEQUENCE [LARGE SCALE GENOMIC DNA]</scope>
    <source>
        <strain evidence="10">L3</strain>
    </source>
</reference>
<dbReference type="InterPro" id="IPR029016">
    <property type="entry name" value="GAF-like_dom_sf"/>
</dbReference>
<dbReference type="Gene3D" id="3.40.50.300">
    <property type="entry name" value="P-loop containing nucleotide triphosphate hydrolases"/>
    <property type="match status" value="1"/>
</dbReference>
<dbReference type="SUPFAM" id="SSF52540">
    <property type="entry name" value="P-loop containing nucleoside triphosphate hydrolases"/>
    <property type="match status" value="1"/>
</dbReference>
<dbReference type="STRING" id="1006576.DTL3_0433"/>
<proteinExistence type="predicted"/>
<dbReference type="AlphaFoldDB" id="A0A0C7P197"/>
<dbReference type="PANTHER" id="PTHR43790:SF9">
    <property type="entry name" value="GALACTOFURANOSE TRANSPORTER ATP-BINDING PROTEIN YTFR"/>
    <property type="match status" value="1"/>
</dbReference>
<dbReference type="HOGENOM" id="CLU_443927_0_0_0"/>
<name>A0A0C7P197_DEFTU</name>
<dbReference type="PRINTS" id="PR00344">
    <property type="entry name" value="BCTRLSENSOR"/>
</dbReference>
<evidence type="ECO:0000256" key="6">
    <source>
        <dbReference type="ARBA" id="ARBA00022840"/>
    </source>
</evidence>
<evidence type="ECO:0000256" key="2">
    <source>
        <dbReference type="ARBA" id="ARBA00012438"/>
    </source>
</evidence>
<dbReference type="GO" id="GO:0005524">
    <property type="term" value="F:ATP binding"/>
    <property type="evidence" value="ECO:0007669"/>
    <property type="project" value="UniProtKB-KW"/>
</dbReference>
<dbReference type="Proteomes" id="UP000032809">
    <property type="component" value="Chromosome I"/>
</dbReference>
<protein>
    <recommendedName>
        <fullName evidence="2">histidine kinase</fullName>
        <ecNumber evidence="2">2.7.13.3</ecNumber>
    </recommendedName>
</protein>
<dbReference type="Pfam" id="PF00005">
    <property type="entry name" value="ABC_tran"/>
    <property type="match status" value="1"/>
</dbReference>
<dbReference type="InterPro" id="IPR003018">
    <property type="entry name" value="GAF"/>
</dbReference>
<dbReference type="InterPro" id="IPR027417">
    <property type="entry name" value="P-loop_NTPase"/>
</dbReference>
<dbReference type="RefSeq" id="WP_045087326.1">
    <property type="nucleotide sequence ID" value="NZ_LN824141.1"/>
</dbReference>
<dbReference type="SUPFAM" id="SSF55781">
    <property type="entry name" value="GAF domain-like"/>
    <property type="match status" value="1"/>
</dbReference>
<keyword evidence="3" id="KW-0813">Transport</keyword>
<evidence type="ECO:0000313" key="9">
    <source>
        <dbReference type="EMBL" id="CEP77759.1"/>
    </source>
</evidence>
<evidence type="ECO:0000259" key="7">
    <source>
        <dbReference type="PROSITE" id="PS50109"/>
    </source>
</evidence>
<evidence type="ECO:0000313" key="10">
    <source>
        <dbReference type="Proteomes" id="UP000032809"/>
    </source>
</evidence>
<dbReference type="PANTHER" id="PTHR43790">
    <property type="entry name" value="CARBOHYDRATE TRANSPORT ATP-BINDING PROTEIN MG119-RELATED"/>
    <property type="match status" value="1"/>
</dbReference>
<dbReference type="Gene3D" id="3.30.450.40">
    <property type="match status" value="1"/>
</dbReference>
<keyword evidence="5" id="KW-0547">Nucleotide-binding</keyword>
<evidence type="ECO:0000259" key="8">
    <source>
        <dbReference type="PROSITE" id="PS50893"/>
    </source>
</evidence>
<keyword evidence="6" id="KW-0067">ATP-binding</keyword>
<dbReference type="Pfam" id="PF02518">
    <property type="entry name" value="HATPase_c"/>
    <property type="match status" value="1"/>
</dbReference>
<dbReference type="InterPro" id="IPR050107">
    <property type="entry name" value="ABC_carbohydrate_import_ATPase"/>
</dbReference>
<dbReference type="SMART" id="SM00387">
    <property type="entry name" value="HATPase_c"/>
    <property type="match status" value="1"/>
</dbReference>
<sequence length="615" mass="70197">MSEYILEFLNFSVKDQDYEVLTNFNLKLQKGEIISIVGQDGSGKNSIIYGMIGDLPAEGLLLHKGHPLSFDLFELKTNKIEIINQKPKLIENMSIAENLFLDISFNKESYFFYSKRKTNKIILDTFKKYHLNIPPNTKVKELTLEEKKNLAFVRAFSLNPDVVILYEPSENISLTSLRNLHSMIKRHKSEGKSVIYITKQWEDALRIADRIAILNEGEITEILSSDEVKNNPKKLIDKIIGVNLNDNSSDFNDNQLIDSVFEAVEYLTSEYELNDLLNLLAENTAKATRADACEISLIDEETSTLIDKSIYKSNENIEFLPNEAEILKLIDEEKVYYFTKRDKGFERFFRLNNDICSLICVPFYIRSRLSGIIQIYYKDYHLYTEEEIKYLETIAHQTALAIHNTKLIGNSVLLRESHHRIKNNLQSIISLISLYKTSIKKGSQKDIIGMLDDLISKIKSISAVHDLLAKDKLGRSIINLKDMIIHIVQFMINTRKGIEFKLELDDVFVSYSKASTIALVVNELVTNSLKYAFIGRESGEIIIVCRYHHESILIEISDNGIGFPEHFDINESNGLGLSIVHSIVTKQLAGNIIIKNNNGANIIIEIPAKQVSINE</sequence>
<dbReference type="Gene3D" id="3.30.565.10">
    <property type="entry name" value="Histidine kinase-like ATPase, C-terminal domain"/>
    <property type="match status" value="1"/>
</dbReference>
<dbReference type="GO" id="GO:0004673">
    <property type="term" value="F:protein histidine kinase activity"/>
    <property type="evidence" value="ECO:0007669"/>
    <property type="project" value="UniProtKB-EC"/>
</dbReference>